<keyword evidence="3" id="KW-1185">Reference proteome</keyword>
<accession>G7E5R7</accession>
<feature type="compositionally biased region" description="Polar residues" evidence="1">
    <location>
        <begin position="1"/>
        <end position="13"/>
    </location>
</feature>
<reference evidence="2 3" key="2">
    <citation type="journal article" date="2012" name="Open Biol.">
        <title>Characteristics of nucleosomes and linker DNA regions on the genome of the basidiomycete Mixia osmundae revealed by mono- and dinucleosome mapping.</title>
        <authorList>
            <person name="Nishida H."/>
            <person name="Kondo S."/>
            <person name="Matsumoto T."/>
            <person name="Suzuki Y."/>
            <person name="Yoshikawa H."/>
            <person name="Taylor T.D."/>
            <person name="Sugiyama J."/>
        </authorList>
    </citation>
    <scope>NUCLEOTIDE SEQUENCE [LARGE SCALE GENOMIC DNA]</scope>
    <source>
        <strain evidence="3">CBS 9802 / IAM 14324 / JCM 22182 / KY 12970</strain>
    </source>
</reference>
<comment type="caution">
    <text evidence="2">The sequence shown here is derived from an EMBL/GenBank/DDBJ whole genome shotgun (WGS) entry which is preliminary data.</text>
</comment>
<evidence type="ECO:0000256" key="1">
    <source>
        <dbReference type="SAM" id="MobiDB-lite"/>
    </source>
</evidence>
<reference evidence="2 3" key="1">
    <citation type="journal article" date="2011" name="J. Gen. Appl. Microbiol.">
        <title>Draft genome sequencing of the enigmatic basidiomycete Mixia osmundae.</title>
        <authorList>
            <person name="Nishida H."/>
            <person name="Nagatsuka Y."/>
            <person name="Sugiyama J."/>
        </authorList>
    </citation>
    <scope>NUCLEOTIDE SEQUENCE [LARGE SCALE GENOMIC DNA]</scope>
    <source>
        <strain evidence="3">CBS 9802 / IAM 14324 / JCM 22182 / KY 12970</strain>
    </source>
</reference>
<evidence type="ECO:0000313" key="2">
    <source>
        <dbReference type="EMBL" id="GAA98177.1"/>
    </source>
</evidence>
<feature type="region of interest" description="Disordered" evidence="1">
    <location>
        <begin position="64"/>
        <end position="165"/>
    </location>
</feature>
<protein>
    <submittedName>
        <fullName evidence="2">Uncharacterized protein</fullName>
    </submittedName>
</protein>
<feature type="region of interest" description="Disordered" evidence="1">
    <location>
        <begin position="1"/>
        <end position="50"/>
    </location>
</feature>
<sequence>MTVPGNTERQSGNPRAAAKDHHVSRTAGGQDRKDGKAGEVAWGEGDHAIDEEAAGIADAQEEIQAAGLGSDAPKEGEAYEQEGGLKDELIERESDALTRQNPADTLSLGDIAKSSSAASAPKGSSVASSGAKNESASNAATLRGNHINADGVSEIDIAGAPSSST</sequence>
<name>G7E5R7_MIXOS</name>
<organism evidence="2 3">
    <name type="scientific">Mixia osmundae (strain CBS 9802 / IAM 14324 / JCM 22182 / KY 12970)</name>
    <dbReference type="NCBI Taxonomy" id="764103"/>
    <lineage>
        <taxon>Eukaryota</taxon>
        <taxon>Fungi</taxon>
        <taxon>Dikarya</taxon>
        <taxon>Basidiomycota</taxon>
        <taxon>Pucciniomycotina</taxon>
        <taxon>Mixiomycetes</taxon>
        <taxon>Mixiales</taxon>
        <taxon>Mixiaceae</taxon>
        <taxon>Mixia</taxon>
    </lineage>
</organism>
<dbReference type="Proteomes" id="UP000009131">
    <property type="component" value="Unassembled WGS sequence"/>
</dbReference>
<dbReference type="RefSeq" id="XP_014569018.1">
    <property type="nucleotide sequence ID" value="XM_014713532.1"/>
</dbReference>
<dbReference type="HOGENOM" id="CLU_1611187_0_0_1"/>
<dbReference type="InParanoid" id="G7E5R7"/>
<feature type="compositionally biased region" description="Basic and acidic residues" evidence="1">
    <location>
        <begin position="72"/>
        <end position="96"/>
    </location>
</feature>
<dbReference type="EMBL" id="BABT02000150">
    <property type="protein sequence ID" value="GAA98177.1"/>
    <property type="molecule type" value="Genomic_DNA"/>
</dbReference>
<proteinExistence type="predicted"/>
<gene>
    <name evidence="2" type="primary">Mo04860</name>
    <name evidence="2" type="ORF">E5Q_04860</name>
</gene>
<dbReference type="AlphaFoldDB" id="G7E5R7"/>
<evidence type="ECO:0000313" key="3">
    <source>
        <dbReference type="Proteomes" id="UP000009131"/>
    </source>
</evidence>
<feature type="compositionally biased region" description="Low complexity" evidence="1">
    <location>
        <begin position="112"/>
        <end position="132"/>
    </location>
</feature>